<dbReference type="KEGG" id="cact:HZ995_11170"/>
<dbReference type="EMBL" id="CP060010">
    <property type="protein sequence ID" value="QTN35044.1"/>
    <property type="molecule type" value="Genomic_DNA"/>
</dbReference>
<reference evidence="1" key="1">
    <citation type="submission" date="2020-07" db="EMBL/GenBank/DDBJ databases">
        <title>Genome sequences of bacteria associated with the marine, planktonic diatom Thalassiosira profunda strain ECT2AJA-044.</title>
        <authorList>
            <person name="Gargas C.B."/>
            <person name="Roberts W.R."/>
            <person name="Alverson A.J."/>
        </authorList>
    </citation>
    <scope>NUCLEOTIDE SEQUENCE</scope>
    <source>
        <strain evidence="1">ECT2AJA-044</strain>
    </source>
</reference>
<evidence type="ECO:0000313" key="1">
    <source>
        <dbReference type="EMBL" id="QTN35044.1"/>
    </source>
</evidence>
<organism evidence="1 2">
    <name type="scientific">Cognatishimia activa</name>
    <dbReference type="NCBI Taxonomy" id="1715691"/>
    <lineage>
        <taxon>Bacteria</taxon>
        <taxon>Pseudomonadati</taxon>
        <taxon>Pseudomonadota</taxon>
        <taxon>Alphaproteobacteria</taxon>
        <taxon>Rhodobacterales</taxon>
        <taxon>Paracoccaceae</taxon>
        <taxon>Cognatishimia</taxon>
    </lineage>
</organism>
<accession>A0A975EN41</accession>
<dbReference type="RefSeq" id="WP_209355730.1">
    <property type="nucleotide sequence ID" value="NZ_CP060010.1"/>
</dbReference>
<dbReference type="AlphaFoldDB" id="A0A975EN41"/>
<dbReference type="Proteomes" id="UP000665026">
    <property type="component" value="Chromosome"/>
</dbReference>
<sequence>MQDVVSDELKRQFQSEAISAVSECLGIDVSIHDIAERGIIRSHLDGWETFYFEGVELLMIGPIEMKFQSRNGSLTASAAREFKKAYSVKSGTVRSIELAKIA</sequence>
<name>A0A975EN41_9RHOB</name>
<protein>
    <submittedName>
        <fullName evidence="1">Uncharacterized protein</fullName>
    </submittedName>
</protein>
<evidence type="ECO:0000313" key="2">
    <source>
        <dbReference type="Proteomes" id="UP000665026"/>
    </source>
</evidence>
<gene>
    <name evidence="1" type="ORF">HZ995_11170</name>
</gene>
<proteinExistence type="predicted"/>